<keyword evidence="6 9" id="KW-1133">Transmembrane helix</keyword>
<evidence type="ECO:0000256" key="11">
    <source>
        <dbReference type="SAM" id="Phobius"/>
    </source>
</evidence>
<gene>
    <name evidence="9" type="primary">tatB</name>
    <name evidence="12" type="ORF">EDC28_107253</name>
</gene>
<evidence type="ECO:0000256" key="6">
    <source>
        <dbReference type="ARBA" id="ARBA00022989"/>
    </source>
</evidence>
<feature type="compositionally biased region" description="Basic and acidic residues" evidence="10">
    <location>
        <begin position="62"/>
        <end position="92"/>
    </location>
</feature>
<evidence type="ECO:0000256" key="4">
    <source>
        <dbReference type="ARBA" id="ARBA00022692"/>
    </source>
</evidence>
<keyword evidence="4 9" id="KW-0812">Transmembrane</keyword>
<protein>
    <recommendedName>
        <fullName evidence="9">Sec-independent protein translocase protein TatB</fullName>
    </recommendedName>
</protein>
<feature type="region of interest" description="Disordered" evidence="10">
    <location>
        <begin position="62"/>
        <end position="110"/>
    </location>
</feature>
<evidence type="ECO:0000256" key="10">
    <source>
        <dbReference type="SAM" id="MobiDB-lite"/>
    </source>
</evidence>
<keyword evidence="13" id="KW-1185">Reference proteome</keyword>
<reference evidence="12 13" key="1">
    <citation type="submission" date="2018-11" db="EMBL/GenBank/DDBJ databases">
        <title>Genomic Encyclopedia of Type Strains, Phase IV (KMG-IV): sequencing the most valuable type-strain genomes for metagenomic binning, comparative biology and taxonomic classification.</title>
        <authorList>
            <person name="Goeker M."/>
        </authorList>
    </citation>
    <scope>NUCLEOTIDE SEQUENCE [LARGE SCALE GENOMIC DNA]</scope>
    <source>
        <strain evidence="12 13">DSM 21945</strain>
    </source>
</reference>
<evidence type="ECO:0000256" key="5">
    <source>
        <dbReference type="ARBA" id="ARBA00022927"/>
    </source>
</evidence>
<evidence type="ECO:0000256" key="1">
    <source>
        <dbReference type="ARBA" id="ARBA00004167"/>
    </source>
</evidence>
<name>A0A3N1PC08_9GAMM</name>
<comment type="similarity">
    <text evidence="9">Belongs to the TatB family.</text>
</comment>
<dbReference type="Gene3D" id="1.20.5.3310">
    <property type="match status" value="1"/>
</dbReference>
<evidence type="ECO:0000256" key="3">
    <source>
        <dbReference type="ARBA" id="ARBA00022475"/>
    </source>
</evidence>
<dbReference type="GO" id="GO:0043953">
    <property type="term" value="P:protein transport by the Tat complex"/>
    <property type="evidence" value="ECO:0007669"/>
    <property type="project" value="UniProtKB-UniRule"/>
</dbReference>
<feature type="compositionally biased region" description="Basic and acidic residues" evidence="10">
    <location>
        <begin position="99"/>
        <end position="110"/>
    </location>
</feature>
<feature type="transmembrane region" description="Helical" evidence="11">
    <location>
        <begin position="6"/>
        <end position="25"/>
    </location>
</feature>
<dbReference type="RefSeq" id="WP_123422063.1">
    <property type="nucleotide sequence ID" value="NZ_RJUL01000007.1"/>
</dbReference>
<keyword evidence="7 9" id="KW-0811">Translocation</keyword>
<dbReference type="AlphaFoldDB" id="A0A3N1PC08"/>
<sequence length="110" mass="12462">MFDIGFWELVLVGIIALVVLGPERLPSAARTLGRWVRTVKGMANQVRSELERELEAHELNESMKKAEQMGKDLPKELADTVDDMKRSAKEMQRPYQDAPEAKDAKDPKDP</sequence>
<dbReference type="PRINTS" id="PR01506">
    <property type="entry name" value="TATBPROTEIN"/>
</dbReference>
<dbReference type="PANTHER" id="PTHR33162">
    <property type="entry name" value="SEC-INDEPENDENT PROTEIN TRANSLOCASE PROTEIN TATA, CHLOROPLASTIC"/>
    <property type="match status" value="1"/>
</dbReference>
<evidence type="ECO:0000256" key="8">
    <source>
        <dbReference type="ARBA" id="ARBA00023136"/>
    </source>
</evidence>
<dbReference type="InterPro" id="IPR003369">
    <property type="entry name" value="TatA/B/E"/>
</dbReference>
<proteinExistence type="inferred from homology"/>
<dbReference type="InterPro" id="IPR018448">
    <property type="entry name" value="TatB"/>
</dbReference>
<comment type="subcellular location">
    <subcellularLocation>
        <location evidence="9">Cell membrane</location>
        <topology evidence="9">Single-pass membrane protein</topology>
    </subcellularLocation>
    <subcellularLocation>
        <location evidence="1">Membrane</location>
        <topology evidence="1">Single-pass membrane protein</topology>
    </subcellularLocation>
</comment>
<evidence type="ECO:0000256" key="9">
    <source>
        <dbReference type="HAMAP-Rule" id="MF_00237"/>
    </source>
</evidence>
<keyword evidence="8 9" id="KW-0472">Membrane</keyword>
<dbReference type="EMBL" id="RJUL01000007">
    <property type="protein sequence ID" value="ROQ24370.1"/>
    <property type="molecule type" value="Genomic_DNA"/>
</dbReference>
<dbReference type="NCBIfam" id="TIGR01410">
    <property type="entry name" value="tatB"/>
    <property type="match status" value="1"/>
</dbReference>
<evidence type="ECO:0000256" key="7">
    <source>
        <dbReference type="ARBA" id="ARBA00023010"/>
    </source>
</evidence>
<evidence type="ECO:0000313" key="12">
    <source>
        <dbReference type="EMBL" id="ROQ24370.1"/>
    </source>
</evidence>
<dbReference type="GO" id="GO:0033281">
    <property type="term" value="C:TAT protein transport complex"/>
    <property type="evidence" value="ECO:0007669"/>
    <property type="project" value="UniProtKB-UniRule"/>
</dbReference>
<dbReference type="STRING" id="584787.GCA_001247655_00860"/>
<dbReference type="PANTHER" id="PTHR33162:SF1">
    <property type="entry name" value="SEC-INDEPENDENT PROTEIN TRANSLOCASE PROTEIN TATA, CHLOROPLASTIC"/>
    <property type="match status" value="1"/>
</dbReference>
<dbReference type="HAMAP" id="MF_00237">
    <property type="entry name" value="TatB"/>
    <property type="match status" value="1"/>
</dbReference>
<keyword evidence="2 9" id="KW-0813">Transport</keyword>
<evidence type="ECO:0000256" key="2">
    <source>
        <dbReference type="ARBA" id="ARBA00022448"/>
    </source>
</evidence>
<comment type="caution">
    <text evidence="12">The sequence shown here is derived from an EMBL/GenBank/DDBJ whole genome shotgun (WGS) entry which is preliminary data.</text>
</comment>
<dbReference type="Proteomes" id="UP000268033">
    <property type="component" value="Unassembled WGS sequence"/>
</dbReference>
<dbReference type="GO" id="GO:0008320">
    <property type="term" value="F:protein transmembrane transporter activity"/>
    <property type="evidence" value="ECO:0007669"/>
    <property type="project" value="UniProtKB-UniRule"/>
</dbReference>
<keyword evidence="3 9" id="KW-1003">Cell membrane</keyword>
<dbReference type="Pfam" id="PF02416">
    <property type="entry name" value="TatA_B_E"/>
    <property type="match status" value="1"/>
</dbReference>
<organism evidence="12 13">
    <name type="scientific">Gallaecimonas pentaromativorans</name>
    <dbReference type="NCBI Taxonomy" id="584787"/>
    <lineage>
        <taxon>Bacteria</taxon>
        <taxon>Pseudomonadati</taxon>
        <taxon>Pseudomonadota</taxon>
        <taxon>Gammaproteobacteria</taxon>
        <taxon>Enterobacterales</taxon>
        <taxon>Gallaecimonadaceae</taxon>
        <taxon>Gallaecimonas</taxon>
    </lineage>
</organism>
<keyword evidence="5 9" id="KW-0653">Protein transport</keyword>
<comment type="subunit">
    <text evidence="9">The Tat system comprises two distinct complexes: a TatABC complex, containing multiple copies of TatA, TatB and TatC subunits, and a separate TatA complex, containing only TatA subunits. Substrates initially bind to the TatABC complex, which probably triggers association of the separate TatA complex to form the active translocon.</text>
</comment>
<comment type="function">
    <text evidence="9">Part of the twin-arginine translocation (Tat) system that transports large folded proteins containing a characteristic twin-arginine motif in their signal peptide across membranes. Together with TatC, TatB is part of a receptor directly interacting with Tat signal peptides. TatB may form an oligomeric binding site that transiently accommodates folded Tat precursor proteins before their translocation.</text>
</comment>
<accession>A0A3N1PC08</accession>
<evidence type="ECO:0000313" key="13">
    <source>
        <dbReference type="Proteomes" id="UP000268033"/>
    </source>
</evidence>